<feature type="region of interest" description="Disordered" evidence="1">
    <location>
        <begin position="228"/>
        <end position="255"/>
    </location>
</feature>
<evidence type="ECO:0000313" key="4">
    <source>
        <dbReference type="WormBase" id="F17A2.1a"/>
    </source>
</evidence>
<organism evidence="2 3">
    <name type="scientific">Caenorhabditis elegans</name>
    <dbReference type="NCBI Taxonomy" id="6239"/>
    <lineage>
        <taxon>Eukaryota</taxon>
        <taxon>Metazoa</taxon>
        <taxon>Ecdysozoa</taxon>
        <taxon>Nematoda</taxon>
        <taxon>Chromadorea</taxon>
        <taxon>Rhabditida</taxon>
        <taxon>Rhabditina</taxon>
        <taxon>Rhabditomorpha</taxon>
        <taxon>Rhabditoidea</taxon>
        <taxon>Rhabditidae</taxon>
        <taxon>Peloderinae</taxon>
        <taxon>Caenorhabditis</taxon>
    </lineage>
</organism>
<dbReference type="STRING" id="6239.F17A2.1a.1"/>
<keyword evidence="3" id="KW-1185">Reference proteome</keyword>
<dbReference type="WormBase" id="F17A2.1a">
    <property type="protein sequence ID" value="CE51271"/>
    <property type="gene ID" value="WBGene00006966"/>
    <property type="gene designation" value="xtr-2"/>
</dbReference>
<feature type="region of interest" description="Disordered" evidence="1">
    <location>
        <begin position="84"/>
        <end position="125"/>
    </location>
</feature>
<dbReference type="FunCoup" id="A0A131MBZ9">
    <property type="interactions" value="156"/>
</dbReference>
<dbReference type="PANTHER" id="PTHR39365:SF3">
    <property type="entry name" value="MX REGION OF TRA-2 RELATED"/>
    <property type="match status" value="1"/>
</dbReference>
<dbReference type="PANTHER" id="PTHR39365">
    <property type="entry name" value="MX REGION OF TRA-2 RELATED-RELATED"/>
    <property type="match status" value="1"/>
</dbReference>
<dbReference type="GO" id="GO:0004888">
    <property type="term" value="F:transmembrane signaling receptor activity"/>
    <property type="evidence" value="ECO:0007669"/>
    <property type="project" value="InterPro"/>
</dbReference>
<dbReference type="CTD" id="192058"/>
<dbReference type="Proteomes" id="UP000001940">
    <property type="component" value="Chromosome X"/>
</dbReference>
<dbReference type="eggNOG" id="ENOG502TIZ3">
    <property type="taxonomic scope" value="Eukaryota"/>
</dbReference>
<evidence type="ECO:0000313" key="2">
    <source>
        <dbReference type="EMBL" id="CZR14615.1"/>
    </source>
</evidence>
<accession>A0A131MBZ9</accession>
<feature type="region of interest" description="Disordered" evidence="1">
    <location>
        <begin position="178"/>
        <end position="212"/>
    </location>
</feature>
<reference evidence="2 3" key="1">
    <citation type="journal article" date="1998" name="Science">
        <title>Genome sequence of the nematode C. elegans: a platform for investigating biology.</title>
        <authorList>
            <consortium name="The C. elegans sequencing consortium"/>
            <person name="Sulson J.E."/>
            <person name="Waterston R."/>
        </authorList>
    </citation>
    <scope>NUCLEOTIDE SEQUENCE [LARGE SCALE GENOMIC DNA]</scope>
    <source>
        <strain evidence="2 3">Bristol N2</strain>
    </source>
</reference>
<dbReference type="AlphaFoldDB" id="A0A131MBZ9"/>
<dbReference type="OrthoDB" id="5879303at2759"/>
<proteinExistence type="predicted"/>
<feature type="compositionally biased region" description="Acidic residues" evidence="1">
    <location>
        <begin position="185"/>
        <end position="212"/>
    </location>
</feature>
<evidence type="ECO:0000256" key="1">
    <source>
        <dbReference type="SAM" id="MobiDB-lite"/>
    </source>
</evidence>
<dbReference type="RefSeq" id="NP_510059.2">
    <property type="nucleotide sequence ID" value="NM_077658.4"/>
</dbReference>
<evidence type="ECO:0000313" key="3">
    <source>
        <dbReference type="Proteomes" id="UP000001940"/>
    </source>
</evidence>
<dbReference type="ExpressionAtlas" id="A0A131MBZ9">
    <property type="expression patterns" value="baseline and differential"/>
</dbReference>
<dbReference type="Bgee" id="WBGene00006966">
    <property type="expression patterns" value="Expressed in material anatomical entity and 2 other cell types or tissues"/>
</dbReference>
<dbReference type="InParanoid" id="A0A131MBZ9"/>
<dbReference type="InterPro" id="IPR032848">
    <property type="entry name" value="Ce-Tra-2"/>
</dbReference>
<dbReference type="GO" id="GO:0040021">
    <property type="term" value="P:hermaphrodite germ-line sex determination"/>
    <property type="evidence" value="ECO:0007669"/>
    <property type="project" value="InterPro"/>
</dbReference>
<sequence>MRVSFVVNNFPTKKKLHNCNFSASLFFKNTSRNHVMSAAKDQQVVGNMDINDIPLEDLKNLNIKTDQKEDEAFKKPFPPSIYKRRASKDHLIKPTDSPSGLHFGPIENSVPIASNNPSKRSKHEPFKFNFPQKMMEYQKDVQNGSSNYEYFHSPMAKNYASAKIGESSRVIRKSPRFLRAQQKVEDDECSSDESLDDSETSEEEDVDSDGECDEEVQAVLDSLEKKKITDGNPIEVEQHKKMDKPQTETVENDNGNVIDVTGMPYTVLHVKGSDTDRFVMYKGSLQKIIAVQTVRHVDYQYQIYIINKNKPIDILFGEVILSSTLGLGEDEATMSRDAQFVNYARNIARRNHFYEDGGTLTEFDNRFLLVKKSRVLNNDDRTFVRNVPRDYKTEPPIIEEVLELTRNCPEKHPKAHLYPPAFSYAMIEYSEDRFWTERTVDVPPGVLVPNGPRRQ</sequence>
<name>A0A131MBZ9_CAEEL</name>
<dbReference type="PaxDb" id="6239-F17A2.1"/>
<gene>
    <name evidence="2 4" type="primary">xtr-2</name>
    <name evidence="2" type="ORF">CELE_F17A2.1</name>
    <name evidence="4" type="ORF">F17A2.1</name>
</gene>
<dbReference type="EMBL" id="BX284606">
    <property type="protein sequence ID" value="CZR14615.1"/>
    <property type="molecule type" value="Genomic_DNA"/>
</dbReference>
<dbReference type="AGR" id="WB:WBGene00006966"/>
<feature type="compositionally biased region" description="Basic and acidic residues" evidence="1">
    <location>
        <begin position="236"/>
        <end position="246"/>
    </location>
</feature>
<dbReference type="GeneID" id="192058"/>
<dbReference type="GO" id="GO:0042001">
    <property type="term" value="P:hermaphrodite somatic sex determination"/>
    <property type="evidence" value="ECO:0007669"/>
    <property type="project" value="InterPro"/>
</dbReference>
<protein>
    <submittedName>
        <fullName evidence="2">MX region of TRA-2 Related</fullName>
    </submittedName>
</protein>